<evidence type="ECO:0000313" key="1">
    <source>
        <dbReference type="EMBL" id="PLB48630.1"/>
    </source>
</evidence>
<dbReference type="VEuPathDB" id="FungiDB:P170DRAFT_436443"/>
<proteinExistence type="predicted"/>
<organism evidence="1 2">
    <name type="scientific">Aspergillus steynii IBT 23096</name>
    <dbReference type="NCBI Taxonomy" id="1392250"/>
    <lineage>
        <taxon>Eukaryota</taxon>
        <taxon>Fungi</taxon>
        <taxon>Dikarya</taxon>
        <taxon>Ascomycota</taxon>
        <taxon>Pezizomycotina</taxon>
        <taxon>Eurotiomycetes</taxon>
        <taxon>Eurotiomycetidae</taxon>
        <taxon>Eurotiales</taxon>
        <taxon>Aspergillaceae</taxon>
        <taxon>Aspergillus</taxon>
        <taxon>Aspergillus subgen. Circumdati</taxon>
    </lineage>
</organism>
<comment type="caution">
    <text evidence="1">The sequence shown here is derived from an EMBL/GenBank/DDBJ whole genome shotgun (WGS) entry which is preliminary data.</text>
</comment>
<dbReference type="AlphaFoldDB" id="A0A2I2G6Y4"/>
<dbReference type="EMBL" id="MSFO01000004">
    <property type="protein sequence ID" value="PLB48630.1"/>
    <property type="molecule type" value="Genomic_DNA"/>
</dbReference>
<dbReference type="OrthoDB" id="5410365at2759"/>
<protein>
    <submittedName>
        <fullName evidence="1">Uncharacterized protein</fullName>
    </submittedName>
</protein>
<name>A0A2I2G6Y4_9EURO</name>
<dbReference type="RefSeq" id="XP_024703932.1">
    <property type="nucleotide sequence ID" value="XM_024849155.1"/>
</dbReference>
<accession>A0A2I2G6Y4</accession>
<dbReference type="Proteomes" id="UP000234275">
    <property type="component" value="Unassembled WGS sequence"/>
</dbReference>
<keyword evidence="2" id="KW-1185">Reference proteome</keyword>
<dbReference type="GeneID" id="36556854"/>
<sequence>MRSQYIFKAPFLSSDEIKLGNLIPNIRDPELDAQECPWPIALNEDYTVKLIDNFHAFFRSERNVQLSGFLSRLVNVSGQRTTANNDELSSARGNIHTLKKPNAFFQKLCKDQDVRVWLQEQIEDGLDVHFVVGFVTLLNARAADGTSSSNAFKGQGSIPVTEVLAGGVPNDLLDVRLAGGYSSAEANGRSYLAPGEQIFGLRVKKLVFKFFRSRSVATAKLEKNTSWELVSGNRAASQQGSEWVQASLAGDEIESGDEVDESDVGFAEDDEFILLDDGSDSSETEQD</sequence>
<evidence type="ECO:0000313" key="2">
    <source>
        <dbReference type="Proteomes" id="UP000234275"/>
    </source>
</evidence>
<gene>
    <name evidence="1" type="ORF">P170DRAFT_436443</name>
</gene>
<reference evidence="1 2" key="1">
    <citation type="submission" date="2016-12" db="EMBL/GenBank/DDBJ databases">
        <title>The genomes of Aspergillus section Nigri reveals drivers in fungal speciation.</title>
        <authorList>
            <consortium name="DOE Joint Genome Institute"/>
            <person name="Vesth T.C."/>
            <person name="Nybo J."/>
            <person name="Theobald S."/>
            <person name="Brandl J."/>
            <person name="Frisvad J.C."/>
            <person name="Nielsen K.F."/>
            <person name="Lyhne E.K."/>
            <person name="Kogle M.E."/>
            <person name="Kuo A."/>
            <person name="Riley R."/>
            <person name="Clum A."/>
            <person name="Nolan M."/>
            <person name="Lipzen A."/>
            <person name="Salamov A."/>
            <person name="Henrissat B."/>
            <person name="Wiebenga A."/>
            <person name="De Vries R.P."/>
            <person name="Grigoriev I.V."/>
            <person name="Mortensen U.H."/>
            <person name="Andersen M.R."/>
            <person name="Baker S.E."/>
        </authorList>
    </citation>
    <scope>NUCLEOTIDE SEQUENCE [LARGE SCALE GENOMIC DNA]</scope>
    <source>
        <strain evidence="1 2">IBT 23096</strain>
    </source>
</reference>